<evidence type="ECO:0000313" key="5">
    <source>
        <dbReference type="EMBL" id="EOB14543.1"/>
    </source>
</evidence>
<dbReference type="SMART" id="SM00389">
    <property type="entry name" value="HOX"/>
    <property type="match status" value="1"/>
</dbReference>
<dbReference type="GO" id="GO:0005634">
    <property type="term" value="C:nucleus"/>
    <property type="evidence" value="ECO:0007669"/>
    <property type="project" value="UniProtKB-SubCell"/>
</dbReference>
<dbReference type="AlphaFoldDB" id="R0MNU7"/>
<organism evidence="5 6">
    <name type="scientific">Nosema bombycis (strain CQ1 / CVCC 102059)</name>
    <name type="common">Microsporidian parasite</name>
    <name type="synonym">Pebrine of silkworm</name>
    <dbReference type="NCBI Taxonomy" id="578461"/>
    <lineage>
        <taxon>Eukaryota</taxon>
        <taxon>Fungi</taxon>
        <taxon>Fungi incertae sedis</taxon>
        <taxon>Microsporidia</taxon>
        <taxon>Nosematidae</taxon>
        <taxon>Nosema</taxon>
    </lineage>
</organism>
<dbReference type="PANTHER" id="PTHR24323">
    <property type="entry name" value="CEH-10 HOMEODOMAIN-CONTAINING HOMOLOG"/>
    <property type="match status" value="1"/>
</dbReference>
<dbReference type="Proteomes" id="UP000016927">
    <property type="component" value="Unassembled WGS sequence"/>
</dbReference>
<dbReference type="VEuPathDB" id="MicrosporidiaDB:NBO_25g0004"/>
<dbReference type="OrthoDB" id="6159439at2759"/>
<dbReference type="EMBL" id="KB908933">
    <property type="protein sequence ID" value="EOB14543.1"/>
    <property type="molecule type" value="Genomic_DNA"/>
</dbReference>
<evidence type="ECO:0000256" key="1">
    <source>
        <dbReference type="ARBA" id="ARBA00004123"/>
    </source>
</evidence>
<keyword evidence="2 3" id="KW-0539">Nucleus</keyword>
<comment type="subcellular location">
    <subcellularLocation>
        <location evidence="1 2 3">Nucleus</location>
    </subcellularLocation>
</comment>
<dbReference type="OMA" id="NGRKMEY"/>
<evidence type="ECO:0000256" key="3">
    <source>
        <dbReference type="RuleBase" id="RU000682"/>
    </source>
</evidence>
<dbReference type="InterPro" id="IPR009057">
    <property type="entry name" value="Homeodomain-like_sf"/>
</dbReference>
<reference evidence="5 6" key="1">
    <citation type="journal article" date="2013" name="BMC Genomics">
        <title>Comparative genomics of parasitic silkworm microsporidia reveal an association between genome expansion and host adaptation.</title>
        <authorList>
            <person name="Pan G."/>
            <person name="Xu J."/>
            <person name="Li T."/>
            <person name="Xia Q."/>
            <person name="Liu S.L."/>
            <person name="Zhang G."/>
            <person name="Li S."/>
            <person name="Li C."/>
            <person name="Liu H."/>
            <person name="Yang L."/>
            <person name="Liu T."/>
            <person name="Zhang X."/>
            <person name="Wu Z."/>
            <person name="Fan W."/>
            <person name="Dang X."/>
            <person name="Xiang H."/>
            <person name="Tao M."/>
            <person name="Li Y."/>
            <person name="Hu J."/>
            <person name="Li Z."/>
            <person name="Lin L."/>
            <person name="Luo J."/>
            <person name="Geng L."/>
            <person name="Wang L."/>
            <person name="Long M."/>
            <person name="Wan Y."/>
            <person name="He N."/>
            <person name="Zhang Z."/>
            <person name="Lu C."/>
            <person name="Keeling P.J."/>
            <person name="Wang J."/>
            <person name="Xiang Z."/>
            <person name="Zhou Z."/>
        </authorList>
    </citation>
    <scope>NUCLEOTIDE SEQUENCE [LARGE SCALE GENOMIC DNA]</scope>
    <source>
        <strain evidence="6">CQ1 / CVCC 102059</strain>
    </source>
</reference>
<dbReference type="Pfam" id="PF00046">
    <property type="entry name" value="Homeodomain"/>
    <property type="match status" value="1"/>
</dbReference>
<accession>R0MNU7</accession>
<gene>
    <name evidence="5" type="primary">HD6</name>
    <name evidence="5" type="ORF">NBO_25g0004</name>
</gene>
<evidence type="ECO:0000259" key="4">
    <source>
        <dbReference type="PROSITE" id="PS50071"/>
    </source>
</evidence>
<dbReference type="InterPro" id="IPR001356">
    <property type="entry name" value="HD"/>
</dbReference>
<dbReference type="PANTHER" id="PTHR24323:SF7">
    <property type="entry name" value="HOMEOBOX DOMAIN-CONTAINING PROTEIN"/>
    <property type="match status" value="1"/>
</dbReference>
<feature type="DNA-binding region" description="Homeobox" evidence="2">
    <location>
        <begin position="27"/>
        <end position="86"/>
    </location>
</feature>
<dbReference type="Gene3D" id="1.10.10.60">
    <property type="entry name" value="Homeodomain-like"/>
    <property type="match status" value="1"/>
</dbReference>
<dbReference type="SUPFAM" id="SSF46689">
    <property type="entry name" value="Homeodomain-like"/>
    <property type="match status" value="1"/>
</dbReference>
<keyword evidence="2 3" id="KW-0238">DNA-binding</keyword>
<dbReference type="PROSITE" id="PS50071">
    <property type="entry name" value="HOMEOBOX_2"/>
    <property type="match status" value="1"/>
</dbReference>
<evidence type="ECO:0000313" key="6">
    <source>
        <dbReference type="Proteomes" id="UP000016927"/>
    </source>
</evidence>
<evidence type="ECO:0000256" key="2">
    <source>
        <dbReference type="PROSITE-ProRule" id="PRU00108"/>
    </source>
</evidence>
<keyword evidence="2 3" id="KW-0371">Homeobox</keyword>
<keyword evidence="6" id="KW-1185">Reference proteome</keyword>
<feature type="domain" description="Homeobox" evidence="4">
    <location>
        <begin position="25"/>
        <end position="85"/>
    </location>
</feature>
<protein>
    <submittedName>
        <fullName evidence="5">Homeobox protein HD-6</fullName>
    </submittedName>
</protein>
<dbReference type="GO" id="GO:0000976">
    <property type="term" value="F:transcription cis-regulatory region binding"/>
    <property type="evidence" value="ECO:0007669"/>
    <property type="project" value="TreeGrafter"/>
</dbReference>
<name>R0MNU7_NOSB1</name>
<dbReference type="HOGENOM" id="CLU_2360261_0_0_1"/>
<dbReference type="CDD" id="cd00086">
    <property type="entry name" value="homeodomain"/>
    <property type="match status" value="1"/>
</dbReference>
<dbReference type="InterPro" id="IPR051775">
    <property type="entry name" value="Homeobox_domain"/>
</dbReference>
<proteinExistence type="predicted"/>
<sequence length="97" mass="11882">MGKNIKKFKIIDVQNEIRSYYTLRPTPTRNKINLTDWQKKRLEVYFFINSYPNRMDCEMIKNEVNLPIKNIKIWFQNRRVKEKISIEERNKEGEEGE</sequence>
<dbReference type="GO" id="GO:0006355">
    <property type="term" value="P:regulation of DNA-templated transcription"/>
    <property type="evidence" value="ECO:0007669"/>
    <property type="project" value="TreeGrafter"/>
</dbReference>